<evidence type="ECO:0000313" key="5">
    <source>
        <dbReference type="Proteomes" id="UP000235786"/>
    </source>
</evidence>
<dbReference type="EMBL" id="KZ613948">
    <property type="protein sequence ID" value="PMD38030.1"/>
    <property type="molecule type" value="Genomic_DNA"/>
</dbReference>
<dbReference type="AlphaFoldDB" id="A0A2J6RHP3"/>
<feature type="transmembrane region" description="Helical" evidence="1">
    <location>
        <begin position="395"/>
        <end position="414"/>
    </location>
</feature>
<feature type="transmembrane region" description="Helical" evidence="1">
    <location>
        <begin position="328"/>
        <end position="347"/>
    </location>
</feature>
<organism evidence="4 5">
    <name type="scientific">Hyaloscypha variabilis (strain UAMH 11265 / GT02V1 / F)</name>
    <name type="common">Meliniomyces variabilis</name>
    <dbReference type="NCBI Taxonomy" id="1149755"/>
    <lineage>
        <taxon>Eukaryota</taxon>
        <taxon>Fungi</taxon>
        <taxon>Dikarya</taxon>
        <taxon>Ascomycota</taxon>
        <taxon>Pezizomycotina</taxon>
        <taxon>Leotiomycetes</taxon>
        <taxon>Helotiales</taxon>
        <taxon>Hyaloscyphaceae</taxon>
        <taxon>Hyaloscypha</taxon>
        <taxon>Hyaloscypha variabilis</taxon>
    </lineage>
</organism>
<gene>
    <name evidence="4" type="ORF">L207DRAFT_59919</name>
</gene>
<sequence>MSLWIHLGINAMSTMLLSASNYTMQVISSPTRKEVDDAHAKSRWLDIGIPSTRNLRSISWGRITMWIILGLSSVPLHLMYNTAVFSSLSANAYDYIVVSEDFFDSSAVYNASIGFSTIDILNAMHEAAVNGNLSNYTSAECMTMYGVNFVSKARNVLLVTNTRDTTNNSVLASQEWDGTQEIPYSWICGDGWDGDPYADQMQVCTTTIAQAAATDWTVSGHHISYCMVEVVEEKCQLSFSLVIMLIVIAVNASKACIMILTAWKLNEPTLVTIGDAVASFLKDPDPTSEGICLSTKMDIQKKRWKLQTAKPWTPKKHFWFRAASVKRWLICNILCIGVIGLGIFLLTQGMDGIDIYNIKALWELGFGTVSANSVVTVAPTGLIATTLFANLPQGILSFLYLTYNGLFSCMLGALEWNRFGRFRKPLRVTAPEGTQRSTYYLQLPYTYAIPLLLMSGGLHWLMSQSLFLALVNVYDDDGEFDAENSISTVGYSCIAIFAALIVGGVAVVCGIANGFRRYDDGIPLVGSCSAAISAACHPPKEDSMAHLMPVKWGKVERDPGSDGVGHCCFSSFEVERPVSGDLYAGTKEKYS</sequence>
<evidence type="ECO:0000256" key="1">
    <source>
        <dbReference type="SAM" id="Phobius"/>
    </source>
</evidence>
<dbReference type="Pfam" id="PF20163">
    <property type="entry name" value="DUF6536"/>
    <property type="match status" value="1"/>
</dbReference>
<dbReference type="OrthoDB" id="5429634at2759"/>
<name>A0A2J6RHP3_HYAVF</name>
<keyword evidence="5" id="KW-1185">Reference proteome</keyword>
<keyword evidence="1" id="KW-0472">Membrane</keyword>
<evidence type="ECO:0000313" key="4">
    <source>
        <dbReference type="EMBL" id="PMD38030.1"/>
    </source>
</evidence>
<dbReference type="STRING" id="1149755.A0A2J6RHP3"/>
<evidence type="ECO:0000259" key="3">
    <source>
        <dbReference type="Pfam" id="PF20163"/>
    </source>
</evidence>
<proteinExistence type="predicted"/>
<feature type="chain" id="PRO_5014342260" description="DUF6536 domain-containing protein" evidence="2">
    <location>
        <begin position="20"/>
        <end position="591"/>
    </location>
</feature>
<dbReference type="Proteomes" id="UP000235786">
    <property type="component" value="Unassembled WGS sequence"/>
</dbReference>
<dbReference type="PANTHER" id="PTHR35395">
    <property type="entry name" value="DUF6536 DOMAIN-CONTAINING PROTEIN"/>
    <property type="match status" value="1"/>
</dbReference>
<keyword evidence="2" id="KW-0732">Signal</keyword>
<reference evidence="4 5" key="1">
    <citation type="submission" date="2016-04" db="EMBL/GenBank/DDBJ databases">
        <title>A degradative enzymes factory behind the ericoid mycorrhizal symbiosis.</title>
        <authorList>
            <consortium name="DOE Joint Genome Institute"/>
            <person name="Martino E."/>
            <person name="Morin E."/>
            <person name="Grelet G."/>
            <person name="Kuo A."/>
            <person name="Kohler A."/>
            <person name="Daghino S."/>
            <person name="Barry K."/>
            <person name="Choi C."/>
            <person name="Cichocki N."/>
            <person name="Clum A."/>
            <person name="Copeland A."/>
            <person name="Hainaut M."/>
            <person name="Haridas S."/>
            <person name="Labutti K."/>
            <person name="Lindquist E."/>
            <person name="Lipzen A."/>
            <person name="Khouja H.-R."/>
            <person name="Murat C."/>
            <person name="Ohm R."/>
            <person name="Olson A."/>
            <person name="Spatafora J."/>
            <person name="Veneault-Fourrey C."/>
            <person name="Henrissat B."/>
            <person name="Grigoriev I."/>
            <person name="Martin F."/>
            <person name="Perotto S."/>
        </authorList>
    </citation>
    <scope>NUCLEOTIDE SEQUENCE [LARGE SCALE GENOMIC DNA]</scope>
    <source>
        <strain evidence="4 5">F</strain>
    </source>
</reference>
<feature type="transmembrane region" description="Helical" evidence="1">
    <location>
        <begin position="237"/>
        <end position="260"/>
    </location>
</feature>
<evidence type="ECO:0000256" key="2">
    <source>
        <dbReference type="SAM" id="SignalP"/>
    </source>
</evidence>
<protein>
    <recommendedName>
        <fullName evidence="3">DUF6536 domain-containing protein</fullName>
    </recommendedName>
</protein>
<accession>A0A2J6RHP3</accession>
<feature type="signal peptide" evidence="2">
    <location>
        <begin position="1"/>
        <end position="19"/>
    </location>
</feature>
<feature type="transmembrane region" description="Helical" evidence="1">
    <location>
        <begin position="445"/>
        <end position="469"/>
    </location>
</feature>
<dbReference type="InterPro" id="IPR046623">
    <property type="entry name" value="DUF6536"/>
</dbReference>
<keyword evidence="1" id="KW-1133">Transmembrane helix</keyword>
<feature type="domain" description="DUF6536" evidence="3">
    <location>
        <begin position="1"/>
        <end position="103"/>
    </location>
</feature>
<dbReference type="PANTHER" id="PTHR35395:SF1">
    <property type="entry name" value="DUF6536 DOMAIN-CONTAINING PROTEIN"/>
    <property type="match status" value="1"/>
</dbReference>
<keyword evidence="1" id="KW-0812">Transmembrane</keyword>
<feature type="transmembrane region" description="Helical" evidence="1">
    <location>
        <begin position="489"/>
        <end position="512"/>
    </location>
</feature>